<dbReference type="Gene3D" id="1.20.1250.20">
    <property type="entry name" value="MFS general substrate transporter like domains"/>
    <property type="match status" value="1"/>
</dbReference>
<comment type="similarity">
    <text evidence="1">Belongs to the major facilitator superfamily. Phosphate:H(+) symporter (TC 2.A.1.9) family.</text>
</comment>
<reference evidence="3" key="1">
    <citation type="journal article" date="2019" name="Sci. Rep.">
        <title>Draft genome of Tanacetum cinerariifolium, the natural source of mosquito coil.</title>
        <authorList>
            <person name="Yamashiro T."/>
            <person name="Shiraishi A."/>
            <person name="Satake H."/>
            <person name="Nakayama K."/>
        </authorList>
    </citation>
    <scope>NUCLEOTIDE SEQUENCE</scope>
</reference>
<evidence type="ECO:0000259" key="2">
    <source>
        <dbReference type="Pfam" id="PF17921"/>
    </source>
</evidence>
<evidence type="ECO:0000256" key="1">
    <source>
        <dbReference type="ARBA" id="ARBA00044504"/>
    </source>
</evidence>
<dbReference type="EMBL" id="BKCJ010005241">
    <property type="protein sequence ID" value="GEU65648.1"/>
    <property type="molecule type" value="Genomic_DNA"/>
</dbReference>
<sequence>MVTDLEDSKTHTVGGVWSGDYMDHGFTKSMSKLDRCYTMLQELRSVIVGGALIHKNREGSKHEGRRIRPTIEDFGGNCASNQSSFNNRRIEELLGGGKEGRSSIYTQDISFENSNQQFKKSYKVEVLCIVDDIDECHILLGRSWRCEVNGKYDVKRNLYIFSWEGRKIAMVPPKVTPQLPKPEVKVEEKIDMVPPKVTPQLSKPEFKVEEKILNVETCEEIMGFNDDEDVKGFNCFRVDVKRKSIEDKVRREVFEVDEALYIENSRASSFQGPTLKVTEICKVTLAIGKHYNELVTCDVVDMEACYVLLGRPWQHDVDSTYQGKSNMYLFKWSEKTIAMLPLGVVSLKKKLKSKTLVTLVASPKEFQAKRKEPRVSYALVVQGVEDVMDNAIPAVVKPLLAKFGETVADDTPVTLPPLRNIQHQIDLSRKTTLLVSINNEVLGFDSIKKLYASDEDYGNIWMELKTKQHRGEFILTDGYLFKGNRLCIPKTSLKSQLVNEIHAGGLSAHLGRDKTTASVESQFYWTQLKWDVRAFVKRFVVCQEEKDCDDGSRQEEQHLAVPCSDEKIVKEGADIIGPIMAVEDEPLIMLGSSPNIIKEDFSNDLDGQHLTVKNLYECLVETRNGLCAKKNMASCRFQLLLQVLVVVGSPVRVRFCCKFWATSNMILYLLFDYHMSVALGVNVLLIWSATTNTLPIVGAFLSDSILGRFLTIFSWLYLQPYDESIDNAFARFNTTVTSLKALDECYSSKNYVRKFLKALHPKWRANVTPIEESKDITSLSLDELIGNLKVYEMIIKKDFEIVKAKCERKSLDLKAKKECSDEETSTSESDEEEYAMAVRDFKKFFKRRALELMLLKTSRKICQGIKTAGERITAAKSS</sequence>
<dbReference type="InterPro" id="IPR041588">
    <property type="entry name" value="Integrase_H2C2"/>
</dbReference>
<accession>A0A6L2LVJ7</accession>
<dbReference type="InterPro" id="IPR036259">
    <property type="entry name" value="MFS_trans_sf"/>
</dbReference>
<dbReference type="PANTHER" id="PTHR35046:SF9">
    <property type="entry name" value="RNA-DIRECTED DNA POLYMERASE"/>
    <property type="match status" value="1"/>
</dbReference>
<name>A0A6L2LVJ7_TANCI</name>
<dbReference type="Pfam" id="PF17921">
    <property type="entry name" value="Integrase_H2C2"/>
    <property type="match status" value="1"/>
</dbReference>
<feature type="domain" description="Integrase zinc-binding" evidence="2">
    <location>
        <begin position="490"/>
        <end position="546"/>
    </location>
</feature>
<evidence type="ECO:0000313" key="3">
    <source>
        <dbReference type="EMBL" id="GEU65648.1"/>
    </source>
</evidence>
<keyword evidence="3" id="KW-0808">Transferase</keyword>
<protein>
    <submittedName>
        <fullName evidence="3">Putative nucleotidyltransferase, ribonuclease H</fullName>
    </submittedName>
</protein>
<dbReference type="AlphaFoldDB" id="A0A6L2LVJ7"/>
<dbReference type="Gene3D" id="1.10.340.70">
    <property type="match status" value="1"/>
</dbReference>
<gene>
    <name evidence="3" type="ORF">Tci_037626</name>
</gene>
<proteinExistence type="inferred from homology"/>
<comment type="caution">
    <text evidence="3">The sequence shown here is derived from an EMBL/GenBank/DDBJ whole genome shotgun (WGS) entry which is preliminary data.</text>
</comment>
<dbReference type="PANTHER" id="PTHR35046">
    <property type="entry name" value="ZINC KNUCKLE (CCHC-TYPE) FAMILY PROTEIN"/>
    <property type="match status" value="1"/>
</dbReference>
<dbReference type="GO" id="GO:0016740">
    <property type="term" value="F:transferase activity"/>
    <property type="evidence" value="ECO:0007669"/>
    <property type="project" value="UniProtKB-KW"/>
</dbReference>
<organism evidence="3">
    <name type="scientific">Tanacetum cinerariifolium</name>
    <name type="common">Dalmatian daisy</name>
    <name type="synonym">Chrysanthemum cinerariifolium</name>
    <dbReference type="NCBI Taxonomy" id="118510"/>
    <lineage>
        <taxon>Eukaryota</taxon>
        <taxon>Viridiplantae</taxon>
        <taxon>Streptophyta</taxon>
        <taxon>Embryophyta</taxon>
        <taxon>Tracheophyta</taxon>
        <taxon>Spermatophyta</taxon>
        <taxon>Magnoliopsida</taxon>
        <taxon>eudicotyledons</taxon>
        <taxon>Gunneridae</taxon>
        <taxon>Pentapetalae</taxon>
        <taxon>asterids</taxon>
        <taxon>campanulids</taxon>
        <taxon>Asterales</taxon>
        <taxon>Asteraceae</taxon>
        <taxon>Asteroideae</taxon>
        <taxon>Anthemideae</taxon>
        <taxon>Anthemidinae</taxon>
        <taxon>Tanacetum</taxon>
    </lineage>
</organism>